<evidence type="ECO:0000313" key="5">
    <source>
        <dbReference type="Proteomes" id="UP000182836"/>
    </source>
</evidence>
<dbReference type="GeneID" id="42306690"/>
<dbReference type="InterPro" id="IPR024980">
    <property type="entry name" value="DUF3886"/>
</dbReference>
<reference evidence="3 5" key="2">
    <citation type="submission" date="2016-10" db="EMBL/GenBank/DDBJ databases">
        <authorList>
            <person name="de Groot N.N."/>
        </authorList>
    </citation>
    <scope>NUCLEOTIDE SEQUENCE [LARGE SCALE GENOMIC DNA]</scope>
    <source>
        <strain evidence="3 5">DSM 2895</strain>
    </source>
</reference>
<dbReference type="Proteomes" id="UP000182836">
    <property type="component" value="Unassembled WGS sequence"/>
</dbReference>
<accession>A0A0D1VKR0</accession>
<organism evidence="2 4">
    <name type="scientific">Aneurinibacillus migulanus</name>
    <name type="common">Bacillus migulanus</name>
    <dbReference type="NCBI Taxonomy" id="47500"/>
    <lineage>
        <taxon>Bacteria</taxon>
        <taxon>Bacillati</taxon>
        <taxon>Bacillota</taxon>
        <taxon>Bacilli</taxon>
        <taxon>Bacillales</taxon>
        <taxon>Paenibacillaceae</taxon>
        <taxon>Aneurinibacillus group</taxon>
        <taxon>Aneurinibacillus</taxon>
    </lineage>
</organism>
<dbReference type="PATRIC" id="fig|47500.12.peg.2173"/>
<dbReference type="AlphaFoldDB" id="A0A0D1VKR0"/>
<reference evidence="2 4" key="1">
    <citation type="submission" date="2015-07" db="EMBL/GenBank/DDBJ databases">
        <title>Fjat-14205 dsm 2895.</title>
        <authorList>
            <person name="Liu B."/>
            <person name="Wang J."/>
            <person name="Zhu Y."/>
            <person name="Liu G."/>
            <person name="Chen Q."/>
            <person name="Chen Z."/>
            <person name="Lan J."/>
            <person name="Che J."/>
            <person name="Ge C."/>
            <person name="Shi H."/>
            <person name="Pan Z."/>
            <person name="Liu X."/>
        </authorList>
    </citation>
    <scope>NUCLEOTIDE SEQUENCE [LARGE SCALE GENOMIC DNA]</scope>
    <source>
        <strain evidence="2 4">DSM 2895</strain>
    </source>
</reference>
<evidence type="ECO:0000313" key="2">
    <source>
        <dbReference type="EMBL" id="KON96769.1"/>
    </source>
</evidence>
<evidence type="ECO:0008006" key="6">
    <source>
        <dbReference type="Google" id="ProtNLM"/>
    </source>
</evidence>
<dbReference type="RefSeq" id="WP_043063454.1">
    <property type="nucleotide sequence ID" value="NZ_BJOA01000153.1"/>
</dbReference>
<feature type="compositionally biased region" description="Polar residues" evidence="1">
    <location>
        <begin position="7"/>
        <end position="22"/>
    </location>
</feature>
<keyword evidence="4" id="KW-1185">Reference proteome</keyword>
<gene>
    <name evidence="2" type="ORF">AF333_16090</name>
    <name evidence="3" type="ORF">SAMN04487909_11859</name>
</gene>
<dbReference type="OrthoDB" id="2933403at2"/>
<protein>
    <recommendedName>
        <fullName evidence="6">DUF3886 domain-containing protein</fullName>
    </recommendedName>
</protein>
<evidence type="ECO:0000313" key="4">
    <source>
        <dbReference type="Proteomes" id="UP000037269"/>
    </source>
</evidence>
<evidence type="ECO:0000313" key="3">
    <source>
        <dbReference type="EMBL" id="SDJ46127.1"/>
    </source>
</evidence>
<dbReference type="Pfam" id="PF13025">
    <property type="entry name" value="DUF3886"/>
    <property type="match status" value="1"/>
</dbReference>
<feature type="region of interest" description="Disordered" evidence="1">
    <location>
        <begin position="1"/>
        <end position="51"/>
    </location>
</feature>
<dbReference type="Proteomes" id="UP000037269">
    <property type="component" value="Unassembled WGS sequence"/>
</dbReference>
<feature type="compositionally biased region" description="Basic and acidic residues" evidence="1">
    <location>
        <begin position="24"/>
        <end position="51"/>
    </location>
</feature>
<sequence length="86" mass="10061">MAKQKRGQNSAASETRTESQGATLRDRIGNDALEKLKEASRAMRQEEEQRKIAERERKIAEQKMKEKNKSFADLFEESSLDWKKFK</sequence>
<dbReference type="EMBL" id="FNED01000018">
    <property type="protein sequence ID" value="SDJ46127.1"/>
    <property type="molecule type" value="Genomic_DNA"/>
</dbReference>
<name>A0A0D1VKR0_ANEMI</name>
<evidence type="ECO:0000256" key="1">
    <source>
        <dbReference type="SAM" id="MobiDB-lite"/>
    </source>
</evidence>
<dbReference type="EMBL" id="LGUG01000004">
    <property type="protein sequence ID" value="KON96769.1"/>
    <property type="molecule type" value="Genomic_DNA"/>
</dbReference>
<proteinExistence type="predicted"/>